<dbReference type="CDD" id="cd00077">
    <property type="entry name" value="HDc"/>
    <property type="match status" value="1"/>
</dbReference>
<dbReference type="InterPro" id="IPR003607">
    <property type="entry name" value="HD/PDEase_dom"/>
</dbReference>
<keyword evidence="1" id="KW-0472">Membrane</keyword>
<gene>
    <name evidence="4" type="ORF">HNP65_001375</name>
</gene>
<dbReference type="SUPFAM" id="SSF109604">
    <property type="entry name" value="HD-domain/PDEase-like"/>
    <property type="match status" value="1"/>
</dbReference>
<dbReference type="InterPro" id="IPR006674">
    <property type="entry name" value="HD_domain"/>
</dbReference>
<dbReference type="InterPro" id="IPR029016">
    <property type="entry name" value="GAF-like_dom_sf"/>
</dbReference>
<dbReference type="PROSITE" id="PS51832">
    <property type="entry name" value="HD_GYP"/>
    <property type="match status" value="1"/>
</dbReference>
<dbReference type="SUPFAM" id="SSF53850">
    <property type="entry name" value="Periplasmic binding protein-like II"/>
    <property type="match status" value="1"/>
</dbReference>
<accession>A0A841GSE1</accession>
<dbReference type="Gene3D" id="3.30.450.40">
    <property type="match status" value="1"/>
</dbReference>
<dbReference type="SMART" id="SM00062">
    <property type="entry name" value="PBPb"/>
    <property type="match status" value="1"/>
</dbReference>
<dbReference type="Pfam" id="PF00497">
    <property type="entry name" value="SBP_bac_3"/>
    <property type="match status" value="1"/>
</dbReference>
<proteinExistence type="predicted"/>
<dbReference type="Pfam" id="PF13487">
    <property type="entry name" value="HD_5"/>
    <property type="match status" value="1"/>
</dbReference>
<feature type="transmembrane region" description="Helical" evidence="1">
    <location>
        <begin position="248"/>
        <end position="271"/>
    </location>
</feature>
<dbReference type="PROSITE" id="PS51831">
    <property type="entry name" value="HD"/>
    <property type="match status" value="1"/>
</dbReference>
<comment type="caution">
    <text evidence="4">The sequence shown here is derived from an EMBL/GenBank/DDBJ whole genome shotgun (WGS) entry which is preliminary data.</text>
</comment>
<dbReference type="InterPro" id="IPR001638">
    <property type="entry name" value="Solute-binding_3/MltF_N"/>
</dbReference>
<evidence type="ECO:0000313" key="5">
    <source>
        <dbReference type="Proteomes" id="UP000555828"/>
    </source>
</evidence>
<sequence length="669" mass="77979">MKKLLFLILLLTFISTFGNVTLKIGVYDNYPLCYQENGKVKGVYVNILNYIAKKENWSIQYVYSSWPNLYSKLISGEIDALVAIAYTPERSRMFEFNNVSVFSNWGVIVSYYPLKDLYQLSNYKIALVKDDIYALKFLEISNSFSLKFKIIWTNSYEEILKLINDKKVDAGVVSRLSSIIYSEKYSYIESPFVFGNVELKLAFNKNIPNLTLIISTIDKYLLKLKDNPKSLYWKLYDKYFTKRFLPTWVKIILFYVLPALLALIFISLLVLRKLRRIVQIRTNELMIKNQKLRKLYKDLVKAHSNLNEVLLLVSDVIKTEKDQEGYLKNVFELSFKLIPKARYGSLMLLKNNYVHFLAARGHLLDFLNQLKISKEYLLFTKDTHIIDYEQIYNFIKNKMPKDLLEKFLKASKKFKQAIFSPIIVNDKLIGNISIEIPENSSKNFDSNDVQILTSFSKIISAFLTIKEHAKLQGLFLKNLIMSLIKIVEFYDPYTKGHSERVAYYASKIAEKMGLERNRIKEIYWAGIMHDMGKIFIPPEILNKPSKLTAEQFELIKQHPVKAYEILKDLEYMGNIPLIVKQHHERWDGTGYPDGLKGEEILLEARILAVADTFDAMTTDRPYRKRMTIREAINEITRNAGKQFDSEIVRVFTEMVSSSNIILKDNLDVS</sequence>
<evidence type="ECO:0000259" key="3">
    <source>
        <dbReference type="PROSITE" id="PS51832"/>
    </source>
</evidence>
<reference evidence="4 5" key="1">
    <citation type="submission" date="2020-08" db="EMBL/GenBank/DDBJ databases">
        <title>Genomic Encyclopedia of Type Strains, Phase IV (KMG-IV): sequencing the most valuable type-strain genomes for metagenomic binning, comparative biology and taxonomic classification.</title>
        <authorList>
            <person name="Goeker M."/>
        </authorList>
    </citation>
    <scope>NUCLEOTIDE SEQUENCE [LARGE SCALE GENOMIC DNA]</scope>
    <source>
        <strain evidence="4 5">DSM 13481</strain>
    </source>
</reference>
<organism evidence="4 5">
    <name type="scientific">Thermosipho japonicus</name>
    <dbReference type="NCBI Taxonomy" id="90323"/>
    <lineage>
        <taxon>Bacteria</taxon>
        <taxon>Thermotogati</taxon>
        <taxon>Thermotogota</taxon>
        <taxon>Thermotogae</taxon>
        <taxon>Thermotogales</taxon>
        <taxon>Fervidobacteriaceae</taxon>
        <taxon>Thermosipho</taxon>
    </lineage>
</organism>
<dbReference type="AlphaFoldDB" id="A0A841GSE1"/>
<dbReference type="Proteomes" id="UP000555828">
    <property type="component" value="Unassembled WGS sequence"/>
</dbReference>
<evidence type="ECO:0000256" key="1">
    <source>
        <dbReference type="SAM" id="Phobius"/>
    </source>
</evidence>
<dbReference type="EMBL" id="JACHEX010000003">
    <property type="protein sequence ID" value="MBB6062923.1"/>
    <property type="molecule type" value="Genomic_DNA"/>
</dbReference>
<dbReference type="RefSeq" id="WP_184619544.1">
    <property type="nucleotide sequence ID" value="NZ_JACHEX010000003.1"/>
</dbReference>
<name>A0A841GSE1_9BACT</name>
<evidence type="ECO:0000259" key="2">
    <source>
        <dbReference type="PROSITE" id="PS51831"/>
    </source>
</evidence>
<dbReference type="PANTHER" id="PTHR43155">
    <property type="entry name" value="CYCLIC DI-GMP PHOSPHODIESTERASE PA4108-RELATED"/>
    <property type="match status" value="1"/>
</dbReference>
<dbReference type="InterPro" id="IPR037522">
    <property type="entry name" value="HD_GYP_dom"/>
</dbReference>
<dbReference type="PANTHER" id="PTHR43155:SF8">
    <property type="entry name" value="METAL DEPENDENT PHOSPHOHYDROLASE"/>
    <property type="match status" value="1"/>
</dbReference>
<keyword evidence="5" id="KW-1185">Reference proteome</keyword>
<keyword evidence="1" id="KW-0812">Transmembrane</keyword>
<dbReference type="Gene3D" id="3.40.190.10">
    <property type="entry name" value="Periplasmic binding protein-like II"/>
    <property type="match status" value="2"/>
</dbReference>
<dbReference type="SMART" id="SM00471">
    <property type="entry name" value="HDc"/>
    <property type="match status" value="1"/>
</dbReference>
<dbReference type="SUPFAM" id="SSF55781">
    <property type="entry name" value="GAF domain-like"/>
    <property type="match status" value="1"/>
</dbReference>
<keyword evidence="1" id="KW-1133">Transmembrane helix</keyword>
<feature type="domain" description="HD" evidence="2">
    <location>
        <begin position="494"/>
        <end position="616"/>
    </location>
</feature>
<dbReference type="Gene3D" id="1.10.3210.10">
    <property type="entry name" value="Hypothetical protein af1432"/>
    <property type="match status" value="1"/>
</dbReference>
<feature type="domain" description="HD-GYP" evidence="3">
    <location>
        <begin position="472"/>
        <end position="667"/>
    </location>
</feature>
<evidence type="ECO:0000313" key="4">
    <source>
        <dbReference type="EMBL" id="MBB6062923.1"/>
    </source>
</evidence>
<protein>
    <submittedName>
        <fullName evidence="4">HD-GYP domain-containing protein (C-di-GMP phosphodiesterase class II)/ABC-type amino acid transport substrate-binding protein</fullName>
    </submittedName>
</protein>